<dbReference type="PRINTS" id="PR00370">
    <property type="entry name" value="FMOXYGENASE"/>
</dbReference>
<evidence type="ECO:0000256" key="4">
    <source>
        <dbReference type="ARBA" id="ARBA00022630"/>
    </source>
</evidence>
<comment type="caution">
    <text evidence="19">The sequence shown here is derived from an EMBL/GenBank/DDBJ whole genome shotgun (WGS) entry which is preliminary data.</text>
</comment>
<evidence type="ECO:0000256" key="10">
    <source>
        <dbReference type="ARBA" id="ARBA00023002"/>
    </source>
</evidence>
<dbReference type="SUPFAM" id="SSF51905">
    <property type="entry name" value="FAD/NAD(P)-binding domain"/>
    <property type="match status" value="1"/>
</dbReference>
<organism evidence="19 20">
    <name type="scientific">Plakobranchus ocellatus</name>
    <dbReference type="NCBI Taxonomy" id="259542"/>
    <lineage>
        <taxon>Eukaryota</taxon>
        <taxon>Metazoa</taxon>
        <taxon>Spiralia</taxon>
        <taxon>Lophotrochozoa</taxon>
        <taxon>Mollusca</taxon>
        <taxon>Gastropoda</taxon>
        <taxon>Heterobranchia</taxon>
        <taxon>Euthyneura</taxon>
        <taxon>Panpulmonata</taxon>
        <taxon>Sacoglossa</taxon>
        <taxon>Placobranchoidea</taxon>
        <taxon>Plakobranchidae</taxon>
        <taxon>Plakobranchus</taxon>
    </lineage>
</organism>
<dbReference type="InterPro" id="IPR050346">
    <property type="entry name" value="FMO-like"/>
</dbReference>
<name>A0AAV3Z2L4_9GAST</name>
<dbReference type="FunFam" id="3.50.50.60:FF:000159">
    <property type="entry name" value="Dimethylaniline monooxygenase [N-oxide-forming]"/>
    <property type="match status" value="1"/>
</dbReference>
<comment type="catalytic activity">
    <reaction evidence="16">
        <text>trimethylamine + NADPH + O2 = trimethylamine N-oxide + NADP(+) + H2O</text>
        <dbReference type="Rhea" id="RHEA:31979"/>
        <dbReference type="ChEBI" id="CHEBI:15377"/>
        <dbReference type="ChEBI" id="CHEBI:15379"/>
        <dbReference type="ChEBI" id="CHEBI:15724"/>
        <dbReference type="ChEBI" id="CHEBI:57783"/>
        <dbReference type="ChEBI" id="CHEBI:58349"/>
        <dbReference type="ChEBI" id="CHEBI:58389"/>
        <dbReference type="EC" id="1.14.13.148"/>
    </reaction>
    <physiologicalReaction direction="left-to-right" evidence="16">
        <dbReference type="Rhea" id="RHEA:31980"/>
    </physiologicalReaction>
</comment>
<evidence type="ECO:0000256" key="15">
    <source>
        <dbReference type="ARBA" id="ARBA00048041"/>
    </source>
</evidence>
<gene>
    <name evidence="19" type="ORF">PoB_001480400</name>
</gene>
<dbReference type="GO" id="GO:0034899">
    <property type="term" value="F:trimethylamine monooxygenase activity"/>
    <property type="evidence" value="ECO:0007669"/>
    <property type="project" value="UniProtKB-EC"/>
</dbReference>
<dbReference type="EMBL" id="BLXT01001848">
    <property type="protein sequence ID" value="GFN88298.1"/>
    <property type="molecule type" value="Genomic_DNA"/>
</dbReference>
<evidence type="ECO:0000256" key="12">
    <source>
        <dbReference type="ARBA" id="ARBA00023136"/>
    </source>
</evidence>
<keyword evidence="11 18" id="KW-0503">Monooxygenase</keyword>
<comment type="subcellular location">
    <subcellularLocation>
        <location evidence="2">Endoplasmic reticulum membrane</location>
        <topology evidence="2">Single-pass membrane protein</topology>
    </subcellularLocation>
</comment>
<comment type="catalytic activity">
    <reaction evidence="17">
        <text>N,N-dimethylaniline + NADPH + O2 + H(+) = N,N-dimethylaniline N-oxide + NADP(+) + H2O</text>
        <dbReference type="Rhea" id="RHEA:24468"/>
        <dbReference type="ChEBI" id="CHEBI:15377"/>
        <dbReference type="ChEBI" id="CHEBI:15378"/>
        <dbReference type="ChEBI" id="CHEBI:15379"/>
        <dbReference type="ChEBI" id="CHEBI:16269"/>
        <dbReference type="ChEBI" id="CHEBI:17735"/>
        <dbReference type="ChEBI" id="CHEBI:57783"/>
        <dbReference type="ChEBI" id="CHEBI:58349"/>
        <dbReference type="EC" id="1.14.13.8"/>
    </reaction>
    <physiologicalReaction direction="left-to-right" evidence="17">
        <dbReference type="Rhea" id="RHEA:24469"/>
    </physiologicalReaction>
</comment>
<dbReference type="GO" id="GO:0004499">
    <property type="term" value="F:N,N-dimethylaniline monooxygenase activity"/>
    <property type="evidence" value="ECO:0007669"/>
    <property type="project" value="InterPro"/>
</dbReference>
<dbReference type="GO" id="GO:0005789">
    <property type="term" value="C:endoplasmic reticulum membrane"/>
    <property type="evidence" value="ECO:0007669"/>
    <property type="project" value="UniProtKB-SubCell"/>
</dbReference>
<dbReference type="PANTHER" id="PTHR23023">
    <property type="entry name" value="DIMETHYLANILINE MONOOXYGENASE"/>
    <property type="match status" value="1"/>
</dbReference>
<reference evidence="19 20" key="1">
    <citation type="journal article" date="2021" name="Elife">
        <title>Chloroplast acquisition without the gene transfer in kleptoplastic sea slugs, Plakobranchus ocellatus.</title>
        <authorList>
            <person name="Maeda T."/>
            <person name="Takahashi S."/>
            <person name="Yoshida T."/>
            <person name="Shimamura S."/>
            <person name="Takaki Y."/>
            <person name="Nagai Y."/>
            <person name="Toyoda A."/>
            <person name="Suzuki Y."/>
            <person name="Arimoto A."/>
            <person name="Ishii H."/>
            <person name="Satoh N."/>
            <person name="Nishiyama T."/>
            <person name="Hasebe M."/>
            <person name="Maruyama T."/>
            <person name="Minagawa J."/>
            <person name="Obokata J."/>
            <person name="Shigenobu S."/>
        </authorList>
    </citation>
    <scope>NUCLEOTIDE SEQUENCE [LARGE SCALE GENOMIC DNA]</scope>
</reference>
<dbReference type="GO" id="GO:0050661">
    <property type="term" value="F:NADP binding"/>
    <property type="evidence" value="ECO:0007669"/>
    <property type="project" value="InterPro"/>
</dbReference>
<dbReference type="EC" id="1.-.-.-" evidence="18"/>
<evidence type="ECO:0000256" key="17">
    <source>
        <dbReference type="ARBA" id="ARBA00049443"/>
    </source>
</evidence>
<evidence type="ECO:0000256" key="1">
    <source>
        <dbReference type="ARBA" id="ARBA00001974"/>
    </source>
</evidence>
<evidence type="ECO:0000256" key="14">
    <source>
        <dbReference type="ARBA" id="ARBA00047338"/>
    </source>
</evidence>
<evidence type="ECO:0000313" key="20">
    <source>
        <dbReference type="Proteomes" id="UP000735302"/>
    </source>
</evidence>
<evidence type="ECO:0000256" key="2">
    <source>
        <dbReference type="ARBA" id="ARBA00004389"/>
    </source>
</evidence>
<comment type="similarity">
    <text evidence="3 18">Belongs to the FMO family.</text>
</comment>
<keyword evidence="4 18" id="KW-0285">Flavoprotein</keyword>
<keyword evidence="9" id="KW-1133">Transmembrane helix</keyword>
<proteinExistence type="inferred from homology"/>
<dbReference type="InterPro" id="IPR020946">
    <property type="entry name" value="Flavin_mOase-like"/>
</dbReference>
<comment type="catalytic activity">
    <reaction evidence="15">
        <text>hypotaurine + NADPH + O2 + H(+) = taurine + NADP(+) + H2O</text>
        <dbReference type="Rhea" id="RHEA:69819"/>
        <dbReference type="ChEBI" id="CHEBI:15377"/>
        <dbReference type="ChEBI" id="CHEBI:15378"/>
        <dbReference type="ChEBI" id="CHEBI:15379"/>
        <dbReference type="ChEBI" id="CHEBI:57783"/>
        <dbReference type="ChEBI" id="CHEBI:57853"/>
        <dbReference type="ChEBI" id="CHEBI:58349"/>
        <dbReference type="ChEBI" id="CHEBI:507393"/>
        <dbReference type="EC" id="1.14.13.8"/>
    </reaction>
    <physiologicalReaction direction="left-to-right" evidence="15">
        <dbReference type="Rhea" id="RHEA:69820"/>
    </physiologicalReaction>
</comment>
<evidence type="ECO:0000256" key="16">
    <source>
        <dbReference type="ARBA" id="ARBA00048088"/>
    </source>
</evidence>
<evidence type="ECO:0000256" key="6">
    <source>
        <dbReference type="ARBA" id="ARBA00022824"/>
    </source>
</evidence>
<sequence>MSSSSYKVAVIGAGASGLTAIKCCLDEGITPVCFERTDRIGGLWHYTDEPVEGQACVMKSTVINSSKEMMSFSDFLISADVPNYMHNSQVLEYFCQYAEHFDLKRHIQFCTEVIQVKRAKDFPKTGRWEVTYRNNGTSEEKTVIFDGVLMCSGHHGEKYIPDIPSLRDFQGQVLHTHDYRVPSGFEDKKVLIVGIGNSAGDVAVELSHVAKQVWAGLTDLSLF</sequence>
<comment type="catalytic activity">
    <reaction evidence="14">
        <text>hypotaurine + NADH + O2 + H(+) = taurine + NAD(+) + H2O</text>
        <dbReference type="Rhea" id="RHEA:74111"/>
        <dbReference type="ChEBI" id="CHEBI:15377"/>
        <dbReference type="ChEBI" id="CHEBI:15378"/>
        <dbReference type="ChEBI" id="CHEBI:15379"/>
        <dbReference type="ChEBI" id="CHEBI:57540"/>
        <dbReference type="ChEBI" id="CHEBI:57853"/>
        <dbReference type="ChEBI" id="CHEBI:57945"/>
        <dbReference type="ChEBI" id="CHEBI:507393"/>
        <dbReference type="EC" id="1.14.13.8"/>
    </reaction>
    <physiologicalReaction direction="left-to-right" evidence="14">
        <dbReference type="Rhea" id="RHEA:74112"/>
    </physiologicalReaction>
</comment>
<comment type="function">
    <text evidence="13">Broad spectrum monooxygenase that catalyzes the oxygenation of a wide variety of nitrogen- and sulfur-containing compounds including xenobiotics. Catalyzes the S-oxygenation of hypotaurine to produce taurine, an organic osmolyte involved in cell volume regulation as well as a variety of cytoprotective and developmental processes. In vitro, catalyzes the N-oxygenation of trimethylamine (TMA) to produce trimethylamine N-oxide (TMAO) and could therefore participate to the detoxification of this compound that is generated by the action of gut microbiota from dietary precursors such as choline, choline containing compounds, betaine or L-carnitine.</text>
</comment>
<dbReference type="InterPro" id="IPR036188">
    <property type="entry name" value="FAD/NAD-bd_sf"/>
</dbReference>
<keyword evidence="20" id="KW-1185">Reference proteome</keyword>
<comment type="cofactor">
    <cofactor evidence="1 18">
        <name>FAD</name>
        <dbReference type="ChEBI" id="CHEBI:57692"/>
    </cofactor>
</comment>
<dbReference type="AlphaFoldDB" id="A0AAV3Z2L4"/>
<keyword evidence="6" id="KW-0256">Endoplasmic reticulum</keyword>
<evidence type="ECO:0000256" key="5">
    <source>
        <dbReference type="ARBA" id="ARBA00022692"/>
    </source>
</evidence>
<dbReference type="GO" id="GO:0050660">
    <property type="term" value="F:flavin adenine dinucleotide binding"/>
    <property type="evidence" value="ECO:0007669"/>
    <property type="project" value="InterPro"/>
</dbReference>
<keyword evidence="8" id="KW-0521">NADP</keyword>
<dbReference type="Gene3D" id="3.50.50.60">
    <property type="entry name" value="FAD/NAD(P)-binding domain"/>
    <property type="match status" value="1"/>
</dbReference>
<evidence type="ECO:0000256" key="18">
    <source>
        <dbReference type="RuleBase" id="RU361177"/>
    </source>
</evidence>
<dbReference type="Proteomes" id="UP000735302">
    <property type="component" value="Unassembled WGS sequence"/>
</dbReference>
<keyword evidence="7 18" id="KW-0274">FAD</keyword>
<protein>
    <recommendedName>
        <fullName evidence="18">Flavin-containing monooxygenase</fullName>
        <ecNumber evidence="18">1.-.-.-</ecNumber>
    </recommendedName>
</protein>
<keyword evidence="12" id="KW-0472">Membrane</keyword>
<dbReference type="InterPro" id="IPR000960">
    <property type="entry name" value="Flavin_mOase"/>
</dbReference>
<evidence type="ECO:0000256" key="3">
    <source>
        <dbReference type="ARBA" id="ARBA00009183"/>
    </source>
</evidence>
<evidence type="ECO:0000256" key="9">
    <source>
        <dbReference type="ARBA" id="ARBA00022989"/>
    </source>
</evidence>
<keyword evidence="10 18" id="KW-0560">Oxidoreductase</keyword>
<evidence type="ECO:0000256" key="11">
    <source>
        <dbReference type="ARBA" id="ARBA00023033"/>
    </source>
</evidence>
<evidence type="ECO:0000256" key="8">
    <source>
        <dbReference type="ARBA" id="ARBA00022857"/>
    </source>
</evidence>
<dbReference type="Pfam" id="PF00743">
    <property type="entry name" value="FMO-like"/>
    <property type="match status" value="1"/>
</dbReference>
<keyword evidence="5" id="KW-0812">Transmembrane</keyword>
<evidence type="ECO:0000313" key="19">
    <source>
        <dbReference type="EMBL" id="GFN88298.1"/>
    </source>
</evidence>
<evidence type="ECO:0000256" key="13">
    <source>
        <dbReference type="ARBA" id="ARBA00045957"/>
    </source>
</evidence>
<evidence type="ECO:0000256" key="7">
    <source>
        <dbReference type="ARBA" id="ARBA00022827"/>
    </source>
</evidence>
<accession>A0AAV3Z2L4</accession>